<dbReference type="AlphaFoldDB" id="A0AAN4ZKB1"/>
<evidence type="ECO:0000313" key="1">
    <source>
        <dbReference type="EMBL" id="GMR39205.1"/>
    </source>
</evidence>
<evidence type="ECO:0000313" key="2">
    <source>
        <dbReference type="Proteomes" id="UP001328107"/>
    </source>
</evidence>
<reference evidence="2" key="1">
    <citation type="submission" date="2022-10" db="EMBL/GenBank/DDBJ databases">
        <title>Genome assembly of Pristionchus species.</title>
        <authorList>
            <person name="Yoshida K."/>
            <person name="Sommer R.J."/>
        </authorList>
    </citation>
    <scope>NUCLEOTIDE SEQUENCE [LARGE SCALE GENOMIC DNA]</scope>
    <source>
        <strain evidence="2">RS5460</strain>
    </source>
</reference>
<dbReference type="Proteomes" id="UP001328107">
    <property type="component" value="Unassembled WGS sequence"/>
</dbReference>
<dbReference type="EMBL" id="BTRK01000002">
    <property type="protein sequence ID" value="GMR39205.1"/>
    <property type="molecule type" value="Genomic_DNA"/>
</dbReference>
<sequence length="94" mass="10753">MRLYVKWQGKEIDGQLPNNKVELRSALDGQVNLFVVICGNAIFFLSAKTIYKAVFNPPKLSISAHRKVKEGEKIEWHGLCTTSYGGIRRLQYLR</sequence>
<keyword evidence="2" id="KW-1185">Reference proteome</keyword>
<gene>
    <name evidence="1" type="ORF">PMAYCL1PPCAC_09400</name>
</gene>
<protein>
    <submittedName>
        <fullName evidence="1">Uncharacterized protein</fullName>
    </submittedName>
</protein>
<accession>A0AAN4ZKB1</accession>
<proteinExistence type="predicted"/>
<comment type="caution">
    <text evidence="1">The sequence shown here is derived from an EMBL/GenBank/DDBJ whole genome shotgun (WGS) entry which is preliminary data.</text>
</comment>
<name>A0AAN4ZKB1_9BILA</name>
<organism evidence="1 2">
    <name type="scientific">Pristionchus mayeri</name>
    <dbReference type="NCBI Taxonomy" id="1317129"/>
    <lineage>
        <taxon>Eukaryota</taxon>
        <taxon>Metazoa</taxon>
        <taxon>Ecdysozoa</taxon>
        <taxon>Nematoda</taxon>
        <taxon>Chromadorea</taxon>
        <taxon>Rhabditida</taxon>
        <taxon>Rhabditina</taxon>
        <taxon>Diplogasteromorpha</taxon>
        <taxon>Diplogasteroidea</taxon>
        <taxon>Neodiplogasteridae</taxon>
        <taxon>Pristionchus</taxon>
    </lineage>
</organism>